<dbReference type="PANTHER" id="PTHR43439">
    <property type="entry name" value="PHENYLACETATE-COENZYME A LIGASE"/>
    <property type="match status" value="1"/>
</dbReference>
<dbReference type="InterPro" id="IPR013120">
    <property type="entry name" value="FAR_NAD-bd"/>
</dbReference>
<reference evidence="6" key="1">
    <citation type="journal article" date="2015" name="Genome Announc.">
        <title>Genome sequence of the AIDS-associated pathogen Penicillium marneffei (ATCC18224) and its near taxonomic relative Talaromyces stipitatus (ATCC10500).</title>
        <authorList>
            <person name="Nierman W.C."/>
            <person name="Fedorova-Abrams N.D."/>
            <person name="Andrianopoulos A."/>
        </authorList>
    </citation>
    <scope>NUCLEOTIDE SEQUENCE [LARGE SCALE GENOMIC DNA]</scope>
    <source>
        <strain evidence="6">ATCC 18224 / CBS 334.59 / QM 7333</strain>
    </source>
</reference>
<dbReference type="InterPro" id="IPR020845">
    <property type="entry name" value="AMP-binding_CS"/>
</dbReference>
<evidence type="ECO:0000313" key="6">
    <source>
        <dbReference type="Proteomes" id="UP000001294"/>
    </source>
</evidence>
<dbReference type="EMBL" id="DS995907">
    <property type="protein sequence ID" value="EEA18553.1"/>
    <property type="molecule type" value="Genomic_DNA"/>
</dbReference>
<dbReference type="HOGENOM" id="CLU_002220_2_1_1"/>
<dbReference type="Gene3D" id="3.40.50.720">
    <property type="entry name" value="NAD(P)-binding Rossmann-like Domain"/>
    <property type="match status" value="1"/>
</dbReference>
<dbReference type="Pfam" id="PF07993">
    <property type="entry name" value="NAD_binding_4"/>
    <property type="match status" value="1"/>
</dbReference>
<evidence type="ECO:0000313" key="5">
    <source>
        <dbReference type="EMBL" id="EEA18553.1"/>
    </source>
</evidence>
<dbReference type="InterPro" id="IPR000873">
    <property type="entry name" value="AMP-dep_synth/lig_dom"/>
</dbReference>
<organism evidence="5 6">
    <name type="scientific">Talaromyces marneffei (strain ATCC 18224 / CBS 334.59 / QM 7333)</name>
    <name type="common">Penicillium marneffei</name>
    <dbReference type="NCBI Taxonomy" id="441960"/>
    <lineage>
        <taxon>Eukaryota</taxon>
        <taxon>Fungi</taxon>
        <taxon>Dikarya</taxon>
        <taxon>Ascomycota</taxon>
        <taxon>Pezizomycotina</taxon>
        <taxon>Eurotiomycetes</taxon>
        <taxon>Eurotiomycetidae</taxon>
        <taxon>Eurotiales</taxon>
        <taxon>Trichocomaceae</taxon>
        <taxon>Talaromyces</taxon>
        <taxon>Talaromyces sect. Talaromyces</taxon>
    </lineage>
</organism>
<dbReference type="OrthoDB" id="429813at2759"/>
<dbReference type="PhylomeDB" id="B6QWH2"/>
<dbReference type="InterPro" id="IPR036291">
    <property type="entry name" value="NAD(P)-bd_dom_sf"/>
</dbReference>
<dbReference type="Pfam" id="PF23562">
    <property type="entry name" value="AMP-binding_C_3"/>
    <property type="match status" value="1"/>
</dbReference>
<dbReference type="AlphaFoldDB" id="B6QWH2"/>
<dbReference type="VEuPathDB" id="FungiDB:PMAA_008320"/>
<dbReference type="STRING" id="441960.B6QWH2"/>
<dbReference type="Proteomes" id="UP000001294">
    <property type="component" value="Unassembled WGS sequence"/>
</dbReference>
<dbReference type="InterPro" id="IPR042099">
    <property type="entry name" value="ANL_N_sf"/>
</dbReference>
<sequence>MSETSKLWTLDQLLRQRAIDEDQTPLIAFPRTRQGYTDYEPVTGATLNHFVDGTAKCLIEKGFQPVREEVVIGICSPTDLDYIVNIFGLIRLGYTVFQLSPRLPPSAVKELLAKIQNGRRALLYTPAHTSFKLDALSDLELFPLVQRDEYDNSRHSETPEFLLEGVDYEKEHSRRCLILHSSGSTGLPKPIDYNHQKLLAAGVYAQDATAFISMPFSHALGMMSYMQAIHKRGTIYAMSGYVPQTHDTVTAAVKAANPEIMWTVPYILKLLAEKPDGIDAIKNCRFVSSGGSKLPDELGDMLTEAGVHIGMQFGSTETGLILSSAYRDREDKAWNYLRPPAHVVPYIMFKPVDHDKYECVVLDGHKGKTMSNSDDPPNSWRTSDLFVPHPSLPNAWKFVGRLDDRITLINGEKVLPLSIEARIKQSPLVREAVVFGIGREVPGLLLFRELGTSHLDDKEFLNQVWPTIEYANSHSESFSQINREMVTILPMDVECPLTDKNSIKRGLIYEQFADLIDSIYAAAESSNKVQSLQLTILELENWILEHVRARGYEIEDVTTDFFTAGMDSLQAIHLRGVIIKNLDLGGRESECTSMIVFDCGNTQRLARRLHAIRTGDNCEDEKDMAIHTMKLFIEKYGTFAEYKRNVNRTLPTSLNGDHVVILTGVTGFLGAHILAALVASSSVSKVYAFMRPNSEAKQTPLVRLERSLQAKGFSISLNKVIPLYADITEENFGLKTAEMYKTMKLLVTHVIHCAWAVNFAIQLTAFEPQLLGLHNLLAFGLESDRNARVLFCSSIGTAQATPGTATIASAMLPSFDSCSSMGYSQSKLVGEHIVESATKNGANATVLRIGQIIPGRRRGSKLWNPSEATPLMIRSASKDSTGALPILDTGRDTCDWIEADTLADTILQLAGIDHEVDSTELVYNLVNPRVFSWKDDLLPSLHRAGLKFDTIPWQEWLDRLEASKEDANTNPSRKLLGFWRKQTHRDGALIFDTAPAEAASPALRESLRVVDDNFVGQIIETWKKHETAAKAH</sequence>
<proteinExistence type="predicted"/>
<dbReference type="PROSITE" id="PS00455">
    <property type="entry name" value="AMP_BINDING"/>
    <property type="match status" value="1"/>
</dbReference>
<dbReference type="SUPFAM" id="SSF56801">
    <property type="entry name" value="Acetyl-CoA synthetase-like"/>
    <property type="match status" value="1"/>
</dbReference>
<dbReference type="Pfam" id="PF00501">
    <property type="entry name" value="AMP-binding"/>
    <property type="match status" value="1"/>
</dbReference>
<keyword evidence="1" id="KW-0596">Phosphopantetheine</keyword>
<dbReference type="SUPFAM" id="SSF51735">
    <property type="entry name" value="NAD(P)-binding Rossmann-fold domains"/>
    <property type="match status" value="1"/>
</dbReference>
<gene>
    <name evidence="5" type="ORF">PMAA_008320</name>
</gene>
<protein>
    <submittedName>
        <fullName evidence="5">NRPS-like enzyme, putative</fullName>
    </submittedName>
</protein>
<accession>B6QWH2</accession>
<keyword evidence="2" id="KW-0597">Phosphoprotein</keyword>
<dbReference type="InterPro" id="IPR051414">
    <property type="entry name" value="Adenylate-forming_Reductase"/>
</dbReference>
<name>B6QWH2_TALMQ</name>
<dbReference type="Gene3D" id="3.40.50.12780">
    <property type="entry name" value="N-terminal domain of ligase-like"/>
    <property type="match status" value="1"/>
</dbReference>
<dbReference type="PANTHER" id="PTHR43439:SF2">
    <property type="entry name" value="ENZYME, PUTATIVE (JCVI)-RELATED"/>
    <property type="match status" value="1"/>
</dbReference>
<feature type="domain" description="Thioester reductase (TE)" evidence="4">
    <location>
        <begin position="662"/>
        <end position="906"/>
    </location>
</feature>
<evidence type="ECO:0000256" key="2">
    <source>
        <dbReference type="ARBA" id="ARBA00022553"/>
    </source>
</evidence>
<keyword evidence="6" id="KW-1185">Reference proteome</keyword>
<evidence type="ECO:0000256" key="1">
    <source>
        <dbReference type="ARBA" id="ARBA00022450"/>
    </source>
</evidence>
<evidence type="ECO:0000259" key="3">
    <source>
        <dbReference type="Pfam" id="PF00501"/>
    </source>
</evidence>
<feature type="domain" description="AMP-dependent synthetase/ligase" evidence="3">
    <location>
        <begin position="37"/>
        <end position="367"/>
    </location>
</feature>
<evidence type="ECO:0000259" key="4">
    <source>
        <dbReference type="Pfam" id="PF07993"/>
    </source>
</evidence>